<accession>A0A812TYY1</accession>
<protein>
    <submittedName>
        <fullName evidence="2">TR1 protein</fullName>
    </submittedName>
</protein>
<gene>
    <name evidence="2" type="primary">TR1</name>
    <name evidence="2" type="ORF">SNAT2548_LOCUS30513</name>
</gene>
<proteinExistence type="predicted"/>
<evidence type="ECO:0000313" key="3">
    <source>
        <dbReference type="Proteomes" id="UP000604046"/>
    </source>
</evidence>
<evidence type="ECO:0000256" key="1">
    <source>
        <dbReference type="SAM" id="MobiDB-lite"/>
    </source>
</evidence>
<keyword evidence="3" id="KW-1185">Reference proteome</keyword>
<reference evidence="2" key="1">
    <citation type="submission" date="2021-02" db="EMBL/GenBank/DDBJ databases">
        <authorList>
            <person name="Dougan E. K."/>
            <person name="Rhodes N."/>
            <person name="Thang M."/>
            <person name="Chan C."/>
        </authorList>
    </citation>
    <scope>NUCLEOTIDE SEQUENCE</scope>
</reference>
<feature type="region of interest" description="Disordered" evidence="1">
    <location>
        <begin position="1"/>
        <end position="32"/>
    </location>
</feature>
<dbReference type="Proteomes" id="UP000604046">
    <property type="component" value="Unassembled WGS sequence"/>
</dbReference>
<sequence>MAPSKSSKASKDSKDSKDSKGNHRGGASSRPLLAAKIVEVRDTYGKMSAKARGVRIHTGPLELRKALEPRDTTEWVRSMKQPYSTLEPRPQICAYTRVQLRANFSRSCDDFYHSGNCLWGGPGSGLRCLQTP</sequence>
<evidence type="ECO:0000313" key="2">
    <source>
        <dbReference type="EMBL" id="CAE7544028.1"/>
    </source>
</evidence>
<dbReference type="EMBL" id="CAJNDS010002610">
    <property type="protein sequence ID" value="CAE7544028.1"/>
    <property type="molecule type" value="Genomic_DNA"/>
</dbReference>
<name>A0A812TYY1_9DINO</name>
<feature type="compositionally biased region" description="Basic and acidic residues" evidence="1">
    <location>
        <begin position="9"/>
        <end position="21"/>
    </location>
</feature>
<organism evidence="2 3">
    <name type="scientific">Symbiodinium natans</name>
    <dbReference type="NCBI Taxonomy" id="878477"/>
    <lineage>
        <taxon>Eukaryota</taxon>
        <taxon>Sar</taxon>
        <taxon>Alveolata</taxon>
        <taxon>Dinophyceae</taxon>
        <taxon>Suessiales</taxon>
        <taxon>Symbiodiniaceae</taxon>
        <taxon>Symbiodinium</taxon>
    </lineage>
</organism>
<comment type="caution">
    <text evidence="2">The sequence shown here is derived from an EMBL/GenBank/DDBJ whole genome shotgun (WGS) entry which is preliminary data.</text>
</comment>
<dbReference type="AlphaFoldDB" id="A0A812TYY1"/>